<reference evidence="4 5" key="1">
    <citation type="submission" date="2010-08" db="EMBL/GenBank/DDBJ databases">
        <authorList>
            <person name="Weinstock G."/>
            <person name="Sodergren E."/>
            <person name="Clifton S."/>
            <person name="Fulton L."/>
            <person name="Fulton B."/>
            <person name="Courtney L."/>
            <person name="Fronick C."/>
            <person name="Harrison M."/>
            <person name="Strong C."/>
            <person name="Farmer C."/>
            <person name="Delahaunty K."/>
            <person name="Markovic C."/>
            <person name="Hall O."/>
            <person name="Minx P."/>
            <person name="Tomlinson C."/>
            <person name="Mitreva M."/>
            <person name="Hou S."/>
            <person name="Chen J."/>
            <person name="Wollam A."/>
            <person name="Pepin K.H."/>
            <person name="Johnson M."/>
            <person name="Bhonagiri V."/>
            <person name="Zhang X."/>
            <person name="Suruliraj S."/>
            <person name="Warren W."/>
            <person name="Chinwalla A."/>
            <person name="Mardis E.R."/>
            <person name="Wilson R.K."/>
        </authorList>
    </citation>
    <scope>NUCLEOTIDE SEQUENCE [LARGE SCALE GENOMIC DNA]</scope>
    <source>
        <strain evidence="4 5">F0399</strain>
    </source>
</reference>
<comment type="subcellular location">
    <subcellularLocation>
        <location evidence="1">Cell envelope</location>
    </subcellularLocation>
</comment>
<dbReference type="GO" id="GO:0030313">
    <property type="term" value="C:cell envelope"/>
    <property type="evidence" value="ECO:0007669"/>
    <property type="project" value="UniProtKB-SubCell"/>
</dbReference>
<evidence type="ECO:0000313" key="4">
    <source>
        <dbReference type="EMBL" id="EFW28683.1"/>
    </source>
</evidence>
<proteinExistence type="predicted"/>
<dbReference type="PANTHER" id="PTHR32347:SF29">
    <property type="entry name" value="UPF0194 MEMBRANE PROTEIN YBHG"/>
    <property type="match status" value="1"/>
</dbReference>
<organism evidence="4 5">
    <name type="scientific">Selenomonas artemidis F0399</name>
    <dbReference type="NCBI Taxonomy" id="749551"/>
    <lineage>
        <taxon>Bacteria</taxon>
        <taxon>Bacillati</taxon>
        <taxon>Bacillota</taxon>
        <taxon>Negativicutes</taxon>
        <taxon>Selenomonadales</taxon>
        <taxon>Selenomonadaceae</taxon>
        <taxon>Selenomonas</taxon>
    </lineage>
</organism>
<dbReference type="Gene3D" id="2.40.50.100">
    <property type="match status" value="2"/>
</dbReference>
<protein>
    <submittedName>
        <fullName evidence="4">Auxiliary transport protein, membrane fusion protein (MFP) family protein</fullName>
    </submittedName>
</protein>
<keyword evidence="2" id="KW-0175">Coiled coil</keyword>
<dbReference type="Gene3D" id="1.10.287.470">
    <property type="entry name" value="Helix hairpin bin"/>
    <property type="match status" value="1"/>
</dbReference>
<dbReference type="STRING" id="749551.HMPREF9555_02125"/>
<comment type="caution">
    <text evidence="4">The sequence shown here is derived from an EMBL/GenBank/DDBJ whole genome shotgun (WGS) entry which is preliminary data.</text>
</comment>
<evidence type="ECO:0000313" key="5">
    <source>
        <dbReference type="Proteomes" id="UP000004633"/>
    </source>
</evidence>
<keyword evidence="5" id="KW-1185">Reference proteome</keyword>
<dbReference type="Gene3D" id="2.40.30.170">
    <property type="match status" value="1"/>
</dbReference>
<evidence type="ECO:0000259" key="3">
    <source>
        <dbReference type="Pfam" id="PF25881"/>
    </source>
</evidence>
<dbReference type="Proteomes" id="UP000004633">
    <property type="component" value="Unassembled WGS sequence"/>
</dbReference>
<sequence length="333" mass="36018">MNRMKLKHIRIALILIAVIILSVIAYRSYSAQTARTNLLTGTVEATRIDISAKESGTIEELLLAEGMEVHQGDIAARIRRNDLMAARLRDEAALAYAQAHLDRAVHGSRAEDISAAAARTRAARAAADKAAADYERGAQLLTEGAIAPQAFDALREEREASEANLRAAEQQEALLKNGSRPEDIRMAAEDVKRQQAILAIDDAAVGDLTVSVPADGVVLTKNYEPGEYVRAGAALATIIDPQDVWVKVYVTTDVLGDLRIGDAALVYIDGRAEPVNGTIKEISDAAEYTLRQSITKDERANLVFAVKVAVHNEDGALKPGMPADVDLDWHHAR</sequence>
<evidence type="ECO:0000256" key="1">
    <source>
        <dbReference type="ARBA" id="ARBA00004196"/>
    </source>
</evidence>
<dbReference type="AlphaFoldDB" id="E7N530"/>
<dbReference type="HOGENOM" id="CLU_018816_6_3_9"/>
<accession>E7N530</accession>
<name>E7N530_9FIRM</name>
<dbReference type="SUPFAM" id="SSF111369">
    <property type="entry name" value="HlyD-like secretion proteins"/>
    <property type="match status" value="2"/>
</dbReference>
<dbReference type="Pfam" id="PF25881">
    <property type="entry name" value="HH_YBHG"/>
    <property type="match status" value="1"/>
</dbReference>
<evidence type="ECO:0000256" key="2">
    <source>
        <dbReference type="ARBA" id="ARBA00023054"/>
    </source>
</evidence>
<feature type="domain" description="YbhG-like alpha-helical hairpin" evidence="3">
    <location>
        <begin position="86"/>
        <end position="203"/>
    </location>
</feature>
<dbReference type="PANTHER" id="PTHR32347">
    <property type="entry name" value="EFFLUX SYSTEM COMPONENT YKNX-RELATED"/>
    <property type="match status" value="1"/>
</dbReference>
<dbReference type="InterPro" id="IPR050465">
    <property type="entry name" value="UPF0194_transport"/>
</dbReference>
<dbReference type="InterPro" id="IPR059052">
    <property type="entry name" value="HH_YbhG-like"/>
</dbReference>
<gene>
    <name evidence="4" type="ORF">HMPREF9555_02125</name>
</gene>
<dbReference type="EMBL" id="AECV01000061">
    <property type="protein sequence ID" value="EFW28683.1"/>
    <property type="molecule type" value="Genomic_DNA"/>
</dbReference>